<organism evidence="2">
    <name type="scientific">Candidatus Electrothrix aestuarii</name>
    <dbReference type="NCBI Taxonomy" id="3062594"/>
    <lineage>
        <taxon>Bacteria</taxon>
        <taxon>Pseudomonadati</taxon>
        <taxon>Thermodesulfobacteriota</taxon>
        <taxon>Desulfobulbia</taxon>
        <taxon>Desulfobulbales</taxon>
        <taxon>Desulfobulbaceae</taxon>
        <taxon>Candidatus Electrothrix</taxon>
    </lineage>
</organism>
<evidence type="ECO:0000256" key="1">
    <source>
        <dbReference type="SAM" id="Phobius"/>
    </source>
</evidence>
<proteinExistence type="predicted"/>
<reference evidence="2" key="2">
    <citation type="submission" date="2024-06" db="EMBL/GenBank/DDBJ databases">
        <authorList>
            <person name="Plum-Jensen L.E."/>
            <person name="Schramm A."/>
            <person name="Marshall I.P.G."/>
        </authorList>
    </citation>
    <scope>NUCLEOTIDE SEQUENCE</scope>
    <source>
        <strain evidence="2">Rat1</strain>
    </source>
</reference>
<reference evidence="2" key="1">
    <citation type="journal article" date="2024" name="Syst. Appl. Microbiol.">
        <title>First single-strain enrichments of Electrothrix cable bacteria, description of E. aestuarii sp. nov. and E. rattekaaiensis sp. nov., and proposal of a cable bacteria taxonomy following the rules of the SeqCode.</title>
        <authorList>
            <person name="Plum-Jensen L.E."/>
            <person name="Schramm A."/>
            <person name="Marshall I.P.G."/>
        </authorList>
    </citation>
    <scope>NUCLEOTIDE SEQUENCE</scope>
    <source>
        <strain evidence="2">Rat1</strain>
    </source>
</reference>
<gene>
    <name evidence="2" type="ORF">Q3M24_16005</name>
</gene>
<dbReference type="EMBL" id="CP159373">
    <property type="protein sequence ID" value="XCN71799.1"/>
    <property type="molecule type" value="Genomic_DNA"/>
</dbReference>
<keyword evidence="1" id="KW-0812">Transmembrane</keyword>
<dbReference type="KEGG" id="eaj:Q3M24_16005"/>
<evidence type="ECO:0000313" key="2">
    <source>
        <dbReference type="EMBL" id="XCN71799.1"/>
    </source>
</evidence>
<name>A0AAU8LSB6_9BACT</name>
<keyword evidence="1" id="KW-1133">Transmembrane helix</keyword>
<accession>A0AAU8LSB6</accession>
<keyword evidence="1" id="KW-0472">Membrane</keyword>
<dbReference type="AlphaFoldDB" id="A0AAU8LSB6"/>
<protein>
    <submittedName>
        <fullName evidence="2">Uncharacterized protein</fullName>
    </submittedName>
</protein>
<sequence length="341" mass="40153">MDLLLTILGYIFLALIIIAIIVFFALRYFFSKIKGMESVFEPIELEVDSKPKWITKPEVKALVSEFEELGFKPHRVYKETNMKIKPMILANAARDQFGELYETPKEIVIGFCTETRDGMSLNVTTTKLADTFAIKPNKITESYPEDNIVELYDKFKVLMADQQLNVIKDEQFDNYLQEQMNKEMQGKYEYHEIPLWQDGEEVFVERWSAHHQNKIDLYETYEVLSSQAMQKVENEIEDDLDQAEDLSVATHSKYEYKFIIFNPRLHKAGFCGYLNDEFDCWSDITSKRLEELSEESVNAVDFFERFKAEYPQLKFKKFYSVTKPIKAELWGYEDPDEEDES</sequence>
<feature type="transmembrane region" description="Helical" evidence="1">
    <location>
        <begin position="6"/>
        <end position="30"/>
    </location>
</feature>